<dbReference type="SUPFAM" id="SSF50370">
    <property type="entry name" value="Ricin B-like lectins"/>
    <property type="match status" value="1"/>
</dbReference>
<organism evidence="2 3">
    <name type="scientific">Acinetobacter haemolyticus</name>
    <dbReference type="NCBI Taxonomy" id="29430"/>
    <lineage>
        <taxon>Bacteria</taxon>
        <taxon>Pseudomonadati</taxon>
        <taxon>Pseudomonadota</taxon>
        <taxon>Gammaproteobacteria</taxon>
        <taxon>Moraxellales</taxon>
        <taxon>Moraxellaceae</taxon>
        <taxon>Acinetobacter</taxon>
    </lineage>
</organism>
<dbReference type="EMBL" id="CP031976">
    <property type="protein sequence ID" value="QHI13171.1"/>
    <property type="molecule type" value="Genomic_DNA"/>
</dbReference>
<dbReference type="PROSITE" id="PS51694">
    <property type="entry name" value="PEPTIDASE_M66"/>
    <property type="match status" value="1"/>
</dbReference>
<keyword evidence="1" id="KW-0862">Zinc</keyword>
<dbReference type="InterPro" id="IPR000772">
    <property type="entry name" value="Ricin_B_lectin"/>
</dbReference>
<dbReference type="GO" id="GO:0046872">
    <property type="term" value="F:metal ion binding"/>
    <property type="evidence" value="ECO:0007669"/>
    <property type="project" value="UniProtKB-UniRule"/>
</dbReference>
<dbReference type="InterPro" id="IPR035992">
    <property type="entry name" value="Ricin_B-like_lectins"/>
</dbReference>
<dbReference type="AlphaFoldDB" id="A0A380UM55"/>
<sequence>MQLRLKYLAVCLLPATLFACGGGGGDAGDKNKSENTTIPPVINKYPEPTKDVVDDSIIGFYDYDKSEQTRVLRNDLNGDFMAMVQFAQSHVVNPKNNEKDWMPRLTAEKEALLLVTPLADMGDIQALQAEIYDGQKRLRTIDLIEPTRIPASDQSNADGRPKVSYSKRAWSAALNWDEIRAGLNIRIIDPTNNRVGDLPAENIDFAVPGELVLHNIRLGLLTEPPKSTGHYMLLEPAKAGTDYFQTIPAARMVVAKYDDLKLDKVMVASGVIYDAASDTTGDVYSGDMRENTAKSTFGVGINLANWGITSASMASQEQPQLTQSVVAHHARGKYSNGDVTHGLSGGNGMLTLIDSIGNEFSHEIGHHYGLGHYPGSVGDNMFWAAHHADSGWGYIAFRNKMRGNLNWTSTKLSDGKNGVPNFLNQYAYGWDAMSGGGSASSISKYTHYTGYSTYLKIQPAFDRHVWDESSPTGYKKWNTITRQMEVSQPKVPSSKNVWYNSTDGNYLKPRLFGVPVYTILGGYDPVNQVGLIYPAAKGNWGNVFNLSQVDTNAKSANCWLNIQFPKSSQNIALAPQRVNAGSNANKFHINLAQVDAPQTVNLYCRKANEDAKLLSSITIPAYEVVSDPYVEIGKQAGYSALRAIELPRLEQALLANKGRVVMTLSAESKLLLETYQSFIGQLSADAQKEMLRYNQQQEKMYRLNRWMNVYSSDLHKTEPEAVQAFNGFVEKLGLTNDLELSSATPLMNRTHCLKAEQLESGVLNTYISGAAGCSGDDSEKWIYDANGKIHNKKYIGQCLTTSAGNVVNLLPCGNLANQIWTVDPAAQAIKQSNQCFDLEGGYLTNNRARLIRYACTGGSNQKWTIPLVNNSLILAELTAKNLVLAEPLLRKDGLKK</sequence>
<keyword evidence="1" id="KW-0645">Protease</keyword>
<dbReference type="Proteomes" id="UP000463868">
    <property type="component" value="Chromosome"/>
</dbReference>
<dbReference type="Gene3D" id="2.80.10.50">
    <property type="match status" value="2"/>
</dbReference>
<protein>
    <submittedName>
        <fullName evidence="2">Glycosyl transferase</fullName>
    </submittedName>
</protein>
<dbReference type="RefSeq" id="WP_005090094.1">
    <property type="nucleotide sequence ID" value="NZ_BKQF01000034.1"/>
</dbReference>
<dbReference type="Pfam" id="PF00652">
    <property type="entry name" value="Ricin_B_lectin"/>
    <property type="match status" value="1"/>
</dbReference>
<feature type="binding site" evidence="1">
    <location>
        <position position="362"/>
    </location>
    <ligand>
        <name>Zn(2+)</name>
        <dbReference type="ChEBI" id="CHEBI:29105"/>
        <note>catalytic</note>
    </ligand>
</feature>
<dbReference type="InterPro" id="IPR019503">
    <property type="entry name" value="Peptidase_M66_dom"/>
</dbReference>
<evidence type="ECO:0000313" key="3">
    <source>
        <dbReference type="Proteomes" id="UP000463868"/>
    </source>
</evidence>
<dbReference type="SMART" id="SM00458">
    <property type="entry name" value="RICIN"/>
    <property type="match status" value="1"/>
</dbReference>
<dbReference type="GO" id="GO:0004222">
    <property type="term" value="F:metalloendopeptidase activity"/>
    <property type="evidence" value="ECO:0007669"/>
    <property type="project" value="UniProtKB-UniRule"/>
</dbReference>
<dbReference type="Pfam" id="PF12561">
    <property type="entry name" value="TagA"/>
    <property type="match status" value="1"/>
</dbReference>
<evidence type="ECO:0000313" key="2">
    <source>
        <dbReference type="EMBL" id="QHI13171.1"/>
    </source>
</evidence>
<name>A0A380UM55_ACIHA</name>
<dbReference type="Pfam" id="PF10462">
    <property type="entry name" value="Peptidase_M66"/>
    <property type="match status" value="1"/>
</dbReference>
<proteinExistence type="predicted"/>
<dbReference type="InterPro" id="IPR022218">
    <property type="entry name" value="TagA_dom"/>
</dbReference>
<keyword evidence="1" id="KW-0479">Metal-binding</keyword>
<dbReference type="PANTHER" id="PTHR39540:SF1">
    <property type="entry name" value="DICTOMALLEIN-1-RELATED"/>
    <property type="match status" value="1"/>
</dbReference>
<keyword evidence="2" id="KW-0808">Transferase</keyword>
<dbReference type="InterPro" id="IPR051256">
    <property type="entry name" value="Dictomallein"/>
</dbReference>
<dbReference type="GO" id="GO:0016740">
    <property type="term" value="F:transferase activity"/>
    <property type="evidence" value="ECO:0007669"/>
    <property type="project" value="UniProtKB-KW"/>
</dbReference>
<feature type="binding site" evidence="1">
    <location>
        <position position="366"/>
    </location>
    <ligand>
        <name>Zn(2+)</name>
        <dbReference type="ChEBI" id="CHEBI:29105"/>
        <note>catalytic</note>
    </ligand>
</feature>
<evidence type="ECO:0000256" key="1">
    <source>
        <dbReference type="PROSITE-ProRule" id="PRU01031"/>
    </source>
</evidence>
<dbReference type="PROSITE" id="PS50231">
    <property type="entry name" value="RICIN_B_LECTIN"/>
    <property type="match status" value="1"/>
</dbReference>
<dbReference type="PROSITE" id="PS51257">
    <property type="entry name" value="PROKAR_LIPOPROTEIN"/>
    <property type="match status" value="1"/>
</dbReference>
<gene>
    <name evidence="2" type="ORF">AhaeAN43_07150</name>
</gene>
<accession>A0A380UM55</accession>
<keyword evidence="1" id="KW-0378">Hydrolase</keyword>
<feature type="active site" evidence="1">
    <location>
        <position position="363"/>
    </location>
</feature>
<dbReference type="GO" id="GO:0006508">
    <property type="term" value="P:proteolysis"/>
    <property type="evidence" value="ECO:0007669"/>
    <property type="project" value="UniProtKB-UniRule"/>
</dbReference>
<feature type="binding site" evidence="1">
    <location>
        <position position="372"/>
    </location>
    <ligand>
        <name>Zn(2+)</name>
        <dbReference type="ChEBI" id="CHEBI:29105"/>
        <note>catalytic</note>
    </ligand>
</feature>
<reference evidence="2 3" key="1">
    <citation type="submission" date="2018-08" db="EMBL/GenBank/DDBJ databases">
        <title>Analysis of the genomic diversity of Mexican Acinetobacter haemolyticus clinical isolates.</title>
        <authorList>
            <person name="Castro-Jaimes S."/>
            <person name="Cevallos M.A."/>
        </authorList>
    </citation>
    <scope>NUCLEOTIDE SEQUENCE [LARGE SCALE GENOMIC DNA]</scope>
    <source>
        <strain evidence="2 3">AN43</strain>
    </source>
</reference>
<dbReference type="PANTHER" id="PTHR39540">
    <property type="match status" value="1"/>
</dbReference>
<keyword evidence="1" id="KW-0482">Metalloprotease</keyword>
<comment type="cofactor">
    <cofactor evidence="1">
        <name>Zn(2+)</name>
        <dbReference type="ChEBI" id="CHEBI:29105"/>
    </cofactor>
    <text evidence="1">Binds 1 zinc ion per subunit.</text>
</comment>